<dbReference type="PROSITE" id="PS50931">
    <property type="entry name" value="HTH_LYSR"/>
    <property type="match status" value="1"/>
</dbReference>
<dbReference type="InterPro" id="IPR000847">
    <property type="entry name" value="LysR_HTH_N"/>
</dbReference>
<keyword evidence="7" id="KW-1185">Reference proteome</keyword>
<evidence type="ECO:0000259" key="5">
    <source>
        <dbReference type="PROSITE" id="PS50931"/>
    </source>
</evidence>
<dbReference type="OrthoDB" id="108771at2"/>
<dbReference type="PRINTS" id="PR00039">
    <property type="entry name" value="HTHLYSR"/>
</dbReference>
<protein>
    <submittedName>
        <fullName evidence="6">Transcriptional regulator, LysR family</fullName>
    </submittedName>
</protein>
<dbReference type="Pfam" id="PF00126">
    <property type="entry name" value="HTH_1"/>
    <property type="match status" value="1"/>
</dbReference>
<keyword evidence="3" id="KW-0238">DNA-binding</keyword>
<dbReference type="STRING" id="545697.HMPREF0216_03077"/>
<dbReference type="Gene3D" id="1.10.10.10">
    <property type="entry name" value="Winged helix-like DNA-binding domain superfamily/Winged helix DNA-binding domain"/>
    <property type="match status" value="1"/>
</dbReference>
<dbReference type="FunFam" id="1.10.10.10:FF:000001">
    <property type="entry name" value="LysR family transcriptional regulator"/>
    <property type="match status" value="1"/>
</dbReference>
<reference evidence="6 7" key="1">
    <citation type="submission" date="2012-05" db="EMBL/GenBank/DDBJ databases">
        <authorList>
            <person name="Weinstock G."/>
            <person name="Sodergren E."/>
            <person name="Lobos E.A."/>
            <person name="Fulton L."/>
            <person name="Fulton R."/>
            <person name="Courtney L."/>
            <person name="Fronick C."/>
            <person name="O'Laughlin M."/>
            <person name="Godfrey J."/>
            <person name="Wilson R.M."/>
            <person name="Miner T."/>
            <person name="Farmer C."/>
            <person name="Delehaunty K."/>
            <person name="Cordes M."/>
            <person name="Minx P."/>
            <person name="Tomlinson C."/>
            <person name="Chen J."/>
            <person name="Wollam A."/>
            <person name="Pepin K.H."/>
            <person name="Bhonagiri V."/>
            <person name="Zhang X."/>
            <person name="Suruliraj S."/>
            <person name="Warren W."/>
            <person name="Mitreva M."/>
            <person name="Mardis E.R."/>
            <person name="Wilson R.K."/>
        </authorList>
    </citation>
    <scope>NUCLEOTIDE SEQUENCE [LARGE SCALE GENOMIC DNA]</scope>
    <source>
        <strain evidence="6 7">DSM 1785</strain>
    </source>
</reference>
<evidence type="ECO:0000256" key="3">
    <source>
        <dbReference type="ARBA" id="ARBA00023125"/>
    </source>
</evidence>
<evidence type="ECO:0000256" key="2">
    <source>
        <dbReference type="ARBA" id="ARBA00023015"/>
    </source>
</evidence>
<dbReference type="Gene3D" id="3.40.190.10">
    <property type="entry name" value="Periplasmic binding protein-like II"/>
    <property type="match status" value="2"/>
</dbReference>
<dbReference type="GO" id="GO:0003700">
    <property type="term" value="F:DNA-binding transcription factor activity"/>
    <property type="evidence" value="ECO:0007669"/>
    <property type="project" value="InterPro"/>
</dbReference>
<dbReference type="eggNOG" id="COG0583">
    <property type="taxonomic scope" value="Bacteria"/>
</dbReference>
<dbReference type="PATRIC" id="fig|545697.3.peg.3014"/>
<dbReference type="CDD" id="cd05466">
    <property type="entry name" value="PBP2_LTTR_substrate"/>
    <property type="match status" value="1"/>
</dbReference>
<keyword evidence="2" id="KW-0805">Transcription regulation</keyword>
<gene>
    <name evidence="6" type="ORF">HMPREF0216_03077</name>
</gene>
<dbReference type="PANTHER" id="PTHR30346">
    <property type="entry name" value="TRANSCRIPTIONAL DUAL REGULATOR HCAR-RELATED"/>
    <property type="match status" value="1"/>
</dbReference>
<dbReference type="GO" id="GO:0003677">
    <property type="term" value="F:DNA binding"/>
    <property type="evidence" value="ECO:0007669"/>
    <property type="project" value="UniProtKB-KW"/>
</dbReference>
<evidence type="ECO:0000256" key="1">
    <source>
        <dbReference type="ARBA" id="ARBA00009437"/>
    </source>
</evidence>
<evidence type="ECO:0000313" key="7">
    <source>
        <dbReference type="Proteomes" id="UP000010420"/>
    </source>
</evidence>
<evidence type="ECO:0000256" key="4">
    <source>
        <dbReference type="ARBA" id="ARBA00023163"/>
    </source>
</evidence>
<name>L1Q4S7_9CLOT</name>
<comment type="similarity">
    <text evidence="1">Belongs to the LysR transcriptional regulatory family.</text>
</comment>
<dbReference type="RefSeq" id="WP_005215617.1">
    <property type="nucleotide sequence ID" value="NZ_KB291704.1"/>
</dbReference>
<dbReference type="GO" id="GO:0032993">
    <property type="term" value="C:protein-DNA complex"/>
    <property type="evidence" value="ECO:0007669"/>
    <property type="project" value="TreeGrafter"/>
</dbReference>
<dbReference type="Proteomes" id="UP000010420">
    <property type="component" value="Unassembled WGS sequence"/>
</dbReference>
<organism evidence="6 7">
    <name type="scientific">Clostridium celatum DSM 1785</name>
    <dbReference type="NCBI Taxonomy" id="545697"/>
    <lineage>
        <taxon>Bacteria</taxon>
        <taxon>Bacillati</taxon>
        <taxon>Bacillota</taxon>
        <taxon>Clostridia</taxon>
        <taxon>Eubacteriales</taxon>
        <taxon>Clostridiaceae</taxon>
        <taxon>Clostridium</taxon>
    </lineage>
</organism>
<dbReference type="InterPro" id="IPR036388">
    <property type="entry name" value="WH-like_DNA-bd_sf"/>
</dbReference>
<dbReference type="SUPFAM" id="SSF46785">
    <property type="entry name" value="Winged helix' DNA-binding domain"/>
    <property type="match status" value="1"/>
</dbReference>
<dbReference type="HOGENOM" id="CLU_039613_6_2_9"/>
<dbReference type="Pfam" id="PF03466">
    <property type="entry name" value="LysR_substrate"/>
    <property type="match status" value="1"/>
</dbReference>
<dbReference type="AlphaFoldDB" id="L1Q4S7"/>
<accession>L1Q4S7</accession>
<dbReference type="EMBL" id="AMEZ01000118">
    <property type="protein sequence ID" value="EKY22881.1"/>
    <property type="molecule type" value="Genomic_DNA"/>
</dbReference>
<dbReference type="InterPro" id="IPR005119">
    <property type="entry name" value="LysR_subst-bd"/>
</dbReference>
<feature type="domain" description="HTH lysR-type" evidence="5">
    <location>
        <begin position="1"/>
        <end position="58"/>
    </location>
</feature>
<sequence length="262" mass="29792">MNIKQIQYFISVAEHLNFTKAAKENYLSQTAISQQIKNLEDNLGFKLFIRNKHSVKLTPSGDVFFIESKSLIETLNNAVNKASLASFGYIGTITIGFLEGYENILLPKLISNFKDKYPKISLNIIRGNIDELYKKLQNNLIDFVFGYDFAIDSYPFIKSKVVSSCPLCVVVYAGHKFSYKNSINRNELSNEDFIFIDRTISPFPFDSIISAFVSFGFSPNIKHTVDSIETSLLMVKSKLGITILPKFQDNYRSNDLVFIPLK</sequence>
<dbReference type="InterPro" id="IPR036390">
    <property type="entry name" value="WH_DNA-bd_sf"/>
</dbReference>
<comment type="caution">
    <text evidence="6">The sequence shown here is derived from an EMBL/GenBank/DDBJ whole genome shotgun (WGS) entry which is preliminary data.</text>
</comment>
<proteinExistence type="inferred from homology"/>
<evidence type="ECO:0000313" key="6">
    <source>
        <dbReference type="EMBL" id="EKY22881.1"/>
    </source>
</evidence>
<dbReference type="PANTHER" id="PTHR30346:SF0">
    <property type="entry name" value="HCA OPERON TRANSCRIPTIONAL ACTIVATOR HCAR"/>
    <property type="match status" value="1"/>
</dbReference>
<keyword evidence="4" id="KW-0804">Transcription</keyword>
<dbReference type="SUPFAM" id="SSF53850">
    <property type="entry name" value="Periplasmic binding protein-like II"/>
    <property type="match status" value="1"/>
</dbReference>